<evidence type="ECO:0000256" key="4">
    <source>
        <dbReference type="ARBA" id="ARBA00023157"/>
    </source>
</evidence>
<dbReference type="InterPro" id="IPR013766">
    <property type="entry name" value="Thioredoxin_domain"/>
</dbReference>
<gene>
    <name evidence="7" type="ORF">GCM10011333_00880</name>
</gene>
<dbReference type="PANTHER" id="PTHR42852">
    <property type="entry name" value="THIOL:DISULFIDE INTERCHANGE PROTEIN DSBE"/>
    <property type="match status" value="1"/>
</dbReference>
<dbReference type="GO" id="GO:0016853">
    <property type="term" value="F:isomerase activity"/>
    <property type="evidence" value="ECO:0007669"/>
    <property type="project" value="UniProtKB-KW"/>
</dbReference>
<evidence type="ECO:0000256" key="2">
    <source>
        <dbReference type="ARBA" id="ARBA00022748"/>
    </source>
</evidence>
<dbReference type="CDD" id="cd02966">
    <property type="entry name" value="TlpA_like_family"/>
    <property type="match status" value="1"/>
</dbReference>
<dbReference type="GO" id="GO:0017004">
    <property type="term" value="P:cytochrome complex assembly"/>
    <property type="evidence" value="ECO:0007669"/>
    <property type="project" value="UniProtKB-KW"/>
</dbReference>
<comment type="caution">
    <text evidence="7">The sequence shown here is derived from an EMBL/GenBank/DDBJ whole genome shotgun (WGS) entry which is preliminary data.</text>
</comment>
<reference evidence="7" key="1">
    <citation type="journal article" date="2014" name="Int. J. Syst. Evol. Microbiol.">
        <title>Complete genome sequence of Corynebacterium casei LMG S-19264T (=DSM 44701T), isolated from a smear-ripened cheese.</title>
        <authorList>
            <consortium name="US DOE Joint Genome Institute (JGI-PGF)"/>
            <person name="Walter F."/>
            <person name="Albersmeier A."/>
            <person name="Kalinowski J."/>
            <person name="Ruckert C."/>
        </authorList>
    </citation>
    <scope>NUCLEOTIDE SEQUENCE</scope>
    <source>
        <strain evidence="7">CGMCC 1.12785</strain>
    </source>
</reference>
<dbReference type="InterPro" id="IPR050553">
    <property type="entry name" value="Thioredoxin_ResA/DsbE_sf"/>
</dbReference>
<evidence type="ECO:0000256" key="3">
    <source>
        <dbReference type="ARBA" id="ARBA00022968"/>
    </source>
</evidence>
<dbReference type="Proteomes" id="UP000616114">
    <property type="component" value="Unassembled WGS sequence"/>
</dbReference>
<evidence type="ECO:0000313" key="7">
    <source>
        <dbReference type="EMBL" id="GGA02177.1"/>
    </source>
</evidence>
<evidence type="ECO:0000256" key="5">
    <source>
        <dbReference type="ARBA" id="ARBA00023284"/>
    </source>
</evidence>
<feature type="domain" description="Thioredoxin" evidence="6">
    <location>
        <begin position="64"/>
        <end position="208"/>
    </location>
</feature>
<accession>A0A8J2XHN9</accession>
<evidence type="ECO:0000259" key="6">
    <source>
        <dbReference type="PROSITE" id="PS51352"/>
    </source>
</evidence>
<dbReference type="Pfam" id="PF00578">
    <property type="entry name" value="AhpC-TSA"/>
    <property type="match status" value="1"/>
</dbReference>
<evidence type="ECO:0000256" key="1">
    <source>
        <dbReference type="ARBA" id="ARBA00004196"/>
    </source>
</evidence>
<comment type="subcellular location">
    <subcellularLocation>
        <location evidence="1">Cell envelope</location>
    </subcellularLocation>
</comment>
<name>A0A8J2XHN9_9MICO</name>
<keyword evidence="8" id="KW-1185">Reference proteome</keyword>
<dbReference type="SUPFAM" id="SSF52833">
    <property type="entry name" value="Thioredoxin-like"/>
    <property type="match status" value="1"/>
</dbReference>
<dbReference type="GO" id="GO:0016491">
    <property type="term" value="F:oxidoreductase activity"/>
    <property type="evidence" value="ECO:0007669"/>
    <property type="project" value="InterPro"/>
</dbReference>
<dbReference type="GO" id="GO:0016209">
    <property type="term" value="F:antioxidant activity"/>
    <property type="evidence" value="ECO:0007669"/>
    <property type="project" value="InterPro"/>
</dbReference>
<evidence type="ECO:0000313" key="8">
    <source>
        <dbReference type="Proteomes" id="UP000616114"/>
    </source>
</evidence>
<reference evidence="7" key="2">
    <citation type="submission" date="2020-09" db="EMBL/GenBank/DDBJ databases">
        <authorList>
            <person name="Sun Q."/>
            <person name="Zhou Y."/>
        </authorList>
    </citation>
    <scope>NUCLEOTIDE SEQUENCE</scope>
    <source>
        <strain evidence="7">CGMCC 1.12785</strain>
    </source>
</reference>
<keyword evidence="5" id="KW-0676">Redox-active center</keyword>
<proteinExistence type="predicted"/>
<protein>
    <submittedName>
        <fullName evidence="7">Thiol-disulfide isomerase</fullName>
    </submittedName>
</protein>
<sequence>MSTRPASRSARLPRAGRRGRALTAAVLTAALAVGVACSPASDGLAEQAGEDKGYIAGAGVITQLGPSERGEPIDLAGEYTDGEPFDLQEWRGAPVVINLWYAACPPCRTEAPGLQANYEEFQDDGVRFLGVNVRDEAPTAEAFHRTFELTYQSMLDRDGAAVSALSNVLPPQATPSTVVLDAEGRAAARVVGEVDESTLRALISDVLAEQS</sequence>
<dbReference type="EMBL" id="BMFY01000001">
    <property type="protein sequence ID" value="GGA02177.1"/>
    <property type="molecule type" value="Genomic_DNA"/>
</dbReference>
<dbReference type="PROSITE" id="PS51352">
    <property type="entry name" value="THIOREDOXIN_2"/>
    <property type="match status" value="1"/>
</dbReference>
<dbReference type="GO" id="GO:0030313">
    <property type="term" value="C:cell envelope"/>
    <property type="evidence" value="ECO:0007669"/>
    <property type="project" value="UniProtKB-SubCell"/>
</dbReference>
<dbReference type="InterPro" id="IPR036249">
    <property type="entry name" value="Thioredoxin-like_sf"/>
</dbReference>
<keyword evidence="4" id="KW-1015">Disulfide bond</keyword>
<dbReference type="Gene3D" id="3.40.30.10">
    <property type="entry name" value="Glutaredoxin"/>
    <property type="match status" value="1"/>
</dbReference>
<organism evidence="7 8">
    <name type="scientific">Sediminivirga luteola</name>
    <dbReference type="NCBI Taxonomy" id="1774748"/>
    <lineage>
        <taxon>Bacteria</taxon>
        <taxon>Bacillati</taxon>
        <taxon>Actinomycetota</taxon>
        <taxon>Actinomycetes</taxon>
        <taxon>Micrococcales</taxon>
        <taxon>Brevibacteriaceae</taxon>
        <taxon>Sediminivirga</taxon>
    </lineage>
</organism>
<dbReference type="RefSeq" id="WP_188548955.1">
    <property type="nucleotide sequence ID" value="NZ_BMFY01000001.1"/>
</dbReference>
<dbReference type="AlphaFoldDB" id="A0A8J2XHN9"/>
<dbReference type="InterPro" id="IPR000866">
    <property type="entry name" value="AhpC/TSA"/>
</dbReference>
<keyword evidence="3" id="KW-0735">Signal-anchor</keyword>
<keyword evidence="2" id="KW-0201">Cytochrome c-type biogenesis</keyword>
<dbReference type="PANTHER" id="PTHR42852:SF6">
    <property type="entry name" value="THIOL:DISULFIDE INTERCHANGE PROTEIN DSBE"/>
    <property type="match status" value="1"/>
</dbReference>
<keyword evidence="3" id="KW-0812">Transmembrane</keyword>
<keyword evidence="7" id="KW-0413">Isomerase</keyword>